<dbReference type="GO" id="GO:0005524">
    <property type="term" value="F:ATP binding"/>
    <property type="evidence" value="ECO:0007669"/>
    <property type="project" value="UniProtKB-KW"/>
</dbReference>
<keyword evidence="4" id="KW-1185">Reference proteome</keyword>
<dbReference type="Proteomes" id="UP001431572">
    <property type="component" value="Chromosome 1"/>
</dbReference>
<evidence type="ECO:0000313" key="2">
    <source>
        <dbReference type="EMBL" id="WJW66048.1"/>
    </source>
</evidence>
<dbReference type="Gene3D" id="3.40.50.300">
    <property type="entry name" value="P-loop containing nucleotide triphosphate hydrolases"/>
    <property type="match status" value="1"/>
</dbReference>
<evidence type="ECO:0000313" key="1">
    <source>
        <dbReference type="EMBL" id="NWJ46678.1"/>
    </source>
</evidence>
<dbReference type="InterPro" id="IPR027417">
    <property type="entry name" value="P-loop_NTPase"/>
</dbReference>
<gene>
    <name evidence="1" type="ORF">HXX08_12425</name>
    <name evidence="2" type="ORF">OZ401_001830</name>
</gene>
<reference evidence="1 3" key="1">
    <citation type="submission" date="2020-06" db="EMBL/GenBank/DDBJ databases">
        <title>Anoxygenic phototrophic Chloroflexota member uses a Type I reaction center.</title>
        <authorList>
            <person name="Tsuji J.M."/>
            <person name="Shaw N.A."/>
            <person name="Nagashima S."/>
            <person name="Venkiteswaran J."/>
            <person name="Schiff S.L."/>
            <person name="Hanada S."/>
            <person name="Tank M."/>
            <person name="Neufeld J.D."/>
        </authorList>
    </citation>
    <scope>NUCLEOTIDE SEQUENCE [LARGE SCALE GENOMIC DNA]</scope>
    <source>
        <strain evidence="1">L227-S17</strain>
    </source>
</reference>
<reference evidence="2" key="2">
    <citation type="journal article" date="2024" name="Nature">
        <title>Anoxygenic phototroph of the Chloroflexota uses a type I reaction centre.</title>
        <authorList>
            <person name="Tsuji J.M."/>
            <person name="Shaw N.A."/>
            <person name="Nagashima S."/>
            <person name="Venkiteswaran J.J."/>
            <person name="Schiff S.L."/>
            <person name="Watanabe T."/>
            <person name="Fukui M."/>
            <person name="Hanada S."/>
            <person name="Tank M."/>
            <person name="Neufeld J.D."/>
        </authorList>
    </citation>
    <scope>NUCLEOTIDE SEQUENCE</scope>
    <source>
        <strain evidence="2">L227-S17</strain>
    </source>
</reference>
<dbReference type="EMBL" id="JACATZ010000001">
    <property type="protein sequence ID" value="NWJ46678.1"/>
    <property type="molecule type" value="Genomic_DNA"/>
</dbReference>
<dbReference type="SUPFAM" id="SSF52540">
    <property type="entry name" value="P-loop containing nucleoside triphosphate hydrolases"/>
    <property type="match status" value="1"/>
</dbReference>
<accession>A0A8T7LXH9</accession>
<evidence type="ECO:0000313" key="4">
    <source>
        <dbReference type="Proteomes" id="UP001431572"/>
    </source>
</evidence>
<organism evidence="1 3">
    <name type="scientific">Candidatus Chlorohelix allophototropha</name>
    <dbReference type="NCBI Taxonomy" id="3003348"/>
    <lineage>
        <taxon>Bacteria</taxon>
        <taxon>Bacillati</taxon>
        <taxon>Chloroflexota</taxon>
        <taxon>Chloroflexia</taxon>
        <taxon>Candidatus Chloroheliales</taxon>
        <taxon>Candidatus Chloroheliaceae</taxon>
        <taxon>Candidatus Chlorohelix</taxon>
    </lineage>
</organism>
<keyword evidence="2" id="KW-0067">ATP-binding</keyword>
<dbReference type="PANTHER" id="PTHR37807">
    <property type="entry name" value="OS07G0160300 PROTEIN"/>
    <property type="match status" value="1"/>
</dbReference>
<dbReference type="PANTHER" id="PTHR37807:SF3">
    <property type="entry name" value="OS07G0160300 PROTEIN"/>
    <property type="match status" value="1"/>
</dbReference>
<name>A0A8T7LXH9_9CHLR</name>
<evidence type="ECO:0000313" key="3">
    <source>
        <dbReference type="Proteomes" id="UP000521676"/>
    </source>
</evidence>
<dbReference type="AlphaFoldDB" id="A0A8T7LXH9"/>
<dbReference type="Proteomes" id="UP000521676">
    <property type="component" value="Unassembled WGS sequence"/>
</dbReference>
<protein>
    <submittedName>
        <fullName evidence="1">AAA family ATPase</fullName>
    </submittedName>
    <submittedName>
        <fullName evidence="2">ATP-binding protein</fullName>
    </submittedName>
</protein>
<dbReference type="RefSeq" id="WP_341467930.1">
    <property type="nucleotide sequence ID" value="NZ_CP128399.1"/>
</dbReference>
<dbReference type="EMBL" id="CP128399">
    <property type="protein sequence ID" value="WJW66048.1"/>
    <property type="molecule type" value="Genomic_DNA"/>
</dbReference>
<proteinExistence type="predicted"/>
<keyword evidence="2" id="KW-0547">Nucleotide-binding</keyword>
<sequence length="192" mass="21538">MSHDMSLIPLIIISGPPGSGKTTLGRWLAEELRLPFLYKDGLKEILYDTLGWSDRERSMKLGVASISLLYYTLEVELKAGNACVVESNFLTEYATPPLLELKQRYPFRVFQIQCYTDNEALFQRLQARAASAKRHPGHGEAGILADLTPARLVSRYEPLEIGGELLCLDTTDFAQVDYARISAQVHLFLETS</sequence>
<dbReference type="Pfam" id="PF13671">
    <property type="entry name" value="AAA_33"/>
    <property type="match status" value="1"/>
</dbReference>